<comment type="caution">
    <text evidence="3">The sequence shown here is derived from an EMBL/GenBank/DDBJ whole genome shotgun (WGS) entry which is preliminary data.</text>
</comment>
<reference evidence="3 4" key="1">
    <citation type="submission" date="2020-08" db="EMBL/GenBank/DDBJ databases">
        <title>Genomic Encyclopedia of Type Strains, Phase IV (KMG-IV): sequencing the most valuable type-strain genomes for metagenomic binning, comparative biology and taxonomic classification.</title>
        <authorList>
            <person name="Goeker M."/>
        </authorList>
    </citation>
    <scope>NUCLEOTIDE SEQUENCE [LARGE SCALE GENOMIC DNA]</scope>
    <source>
        <strain evidence="3 4">DSM 23562</strain>
    </source>
</reference>
<feature type="domain" description="ThuA-like" evidence="2">
    <location>
        <begin position="33"/>
        <end position="247"/>
    </location>
</feature>
<sequence length="270" mass="30062">MPRLHRRLLPLAALALGAAFLATPTTAHRAKKKLLVVTVTKGFRHGDSIPVAEKVLAELGAKSGKFEVDYVRTDEEMAQKMTVAALKNYDGVFFASTTGNLPLPDKDGFLAWIKEGHAFCGAHAASDTFHDFPAYIEMIGGEFKTHGAQVEIEGLLEDDSHPATKVFEKKSFKVFDEIYQFKSFDWTKVHALVGMDKHPNSKEPGYYGVSWVKEYGKGRVFYTSLGHRVDVWQKPWYQEHVLGGILWSLKEAKGSAKLPKPDATPAILKK</sequence>
<dbReference type="InterPro" id="IPR029010">
    <property type="entry name" value="ThuA-like"/>
</dbReference>
<dbReference type="SUPFAM" id="SSF52317">
    <property type="entry name" value="Class I glutamine amidotransferase-like"/>
    <property type="match status" value="1"/>
</dbReference>
<dbReference type="Proteomes" id="UP000520814">
    <property type="component" value="Unassembled WGS sequence"/>
</dbReference>
<feature type="signal peptide" evidence="1">
    <location>
        <begin position="1"/>
        <end position="29"/>
    </location>
</feature>
<keyword evidence="4" id="KW-1185">Reference proteome</keyword>
<accession>A0A7W9SPF0</accession>
<proteinExistence type="predicted"/>
<keyword evidence="1" id="KW-0732">Signal</keyword>
<evidence type="ECO:0000313" key="4">
    <source>
        <dbReference type="Proteomes" id="UP000520814"/>
    </source>
</evidence>
<name>A0A7W9SPF0_ARMRO</name>
<dbReference type="AlphaFoldDB" id="A0A7W9SPF0"/>
<dbReference type="Gene3D" id="3.40.50.880">
    <property type="match status" value="1"/>
</dbReference>
<dbReference type="EMBL" id="JACHGW010000002">
    <property type="protein sequence ID" value="MBB6050351.1"/>
    <property type="molecule type" value="Genomic_DNA"/>
</dbReference>
<dbReference type="RefSeq" id="WP_184195145.1">
    <property type="nucleotide sequence ID" value="NZ_JACHGW010000002.1"/>
</dbReference>
<evidence type="ECO:0000259" key="2">
    <source>
        <dbReference type="Pfam" id="PF06283"/>
    </source>
</evidence>
<evidence type="ECO:0000256" key="1">
    <source>
        <dbReference type="SAM" id="SignalP"/>
    </source>
</evidence>
<dbReference type="Pfam" id="PF06283">
    <property type="entry name" value="ThuA"/>
    <property type="match status" value="1"/>
</dbReference>
<dbReference type="InterPro" id="IPR029062">
    <property type="entry name" value="Class_I_gatase-like"/>
</dbReference>
<dbReference type="PANTHER" id="PTHR40469">
    <property type="entry name" value="SECRETED GLYCOSYL HYDROLASE"/>
    <property type="match status" value="1"/>
</dbReference>
<feature type="chain" id="PRO_5031054278" description="ThuA-like domain-containing protein" evidence="1">
    <location>
        <begin position="30"/>
        <end position="270"/>
    </location>
</feature>
<evidence type="ECO:0000313" key="3">
    <source>
        <dbReference type="EMBL" id="MBB6050351.1"/>
    </source>
</evidence>
<gene>
    <name evidence="3" type="ORF">HNQ39_002142</name>
</gene>
<dbReference type="PANTHER" id="PTHR40469:SF2">
    <property type="entry name" value="GALACTOSE-BINDING DOMAIN-LIKE SUPERFAMILY PROTEIN"/>
    <property type="match status" value="1"/>
</dbReference>
<protein>
    <recommendedName>
        <fullName evidence="2">ThuA-like domain-containing protein</fullName>
    </recommendedName>
</protein>
<organism evidence="3 4">
    <name type="scientific">Armatimonas rosea</name>
    <dbReference type="NCBI Taxonomy" id="685828"/>
    <lineage>
        <taxon>Bacteria</taxon>
        <taxon>Bacillati</taxon>
        <taxon>Armatimonadota</taxon>
        <taxon>Armatimonadia</taxon>
        <taxon>Armatimonadales</taxon>
        <taxon>Armatimonadaceae</taxon>
        <taxon>Armatimonas</taxon>
    </lineage>
</organism>